<dbReference type="InterPro" id="IPR024269">
    <property type="entry name" value="DUF3791"/>
</dbReference>
<dbReference type="EMBL" id="JAQMPX010000110">
    <property type="protein sequence ID" value="MDB9139800.1"/>
    <property type="molecule type" value="Genomic_DNA"/>
</dbReference>
<reference evidence="1" key="2">
    <citation type="submission" date="2023-01" db="EMBL/GenBank/DDBJ databases">
        <title>Human gut microbiome strain richness.</title>
        <authorList>
            <person name="Chen-Liaw A."/>
        </authorList>
    </citation>
    <scope>NUCLEOTIDE SEQUENCE</scope>
    <source>
        <strain evidence="1">D35st1_E5_D35t1_190705</strain>
    </source>
</reference>
<evidence type="ECO:0000313" key="3">
    <source>
        <dbReference type="Proteomes" id="UP000315827"/>
    </source>
</evidence>
<name>A0A174P7U9_PARDI</name>
<accession>A0A174P7U9</accession>
<dbReference type="EMBL" id="VOHW01000007">
    <property type="protein sequence ID" value="TWV60948.1"/>
    <property type="molecule type" value="Genomic_DNA"/>
</dbReference>
<proteinExistence type="predicted"/>
<protein>
    <submittedName>
        <fullName evidence="2">DUF3791 domain-containing protein</fullName>
    </submittedName>
</protein>
<comment type="caution">
    <text evidence="2">The sequence shown here is derived from an EMBL/GenBank/DDBJ whole genome shotgun (WGS) entry which is preliminary data.</text>
</comment>
<evidence type="ECO:0000313" key="2">
    <source>
        <dbReference type="EMBL" id="TWV60948.1"/>
    </source>
</evidence>
<dbReference type="Proteomes" id="UP001211522">
    <property type="component" value="Unassembled WGS sequence"/>
</dbReference>
<dbReference type="RefSeq" id="WP_048928050.1">
    <property type="nucleotide sequence ID" value="NZ_DAWEQS010000357.1"/>
</dbReference>
<dbReference type="Proteomes" id="UP000315827">
    <property type="component" value="Unassembled WGS sequence"/>
</dbReference>
<gene>
    <name evidence="2" type="ORF">FSA05_12265</name>
    <name evidence="1" type="ORF">PN612_15010</name>
</gene>
<reference evidence="2 3" key="1">
    <citation type="submission" date="2019-07" db="EMBL/GenBank/DDBJ databases">
        <title>Genome sequencing of Parabacteroides distasonis iSURF_7.</title>
        <authorList>
            <person name="Degefu H.N."/>
            <person name="Ruoff K.L."/>
            <person name="Price C.E."/>
            <person name="Valls R.A."/>
            <person name="O'Toole G.A."/>
        </authorList>
    </citation>
    <scope>NUCLEOTIDE SEQUENCE [LARGE SCALE GENOMIC DNA]</scope>
    <source>
        <strain evidence="2 3">CFPLTA003_1B</strain>
    </source>
</reference>
<dbReference type="AlphaFoldDB" id="A0A174P7U9"/>
<dbReference type="Pfam" id="PF12668">
    <property type="entry name" value="DUF3791"/>
    <property type="match status" value="1"/>
</dbReference>
<organism evidence="2 3">
    <name type="scientific">Parabacteroides distasonis</name>
    <dbReference type="NCBI Taxonomy" id="823"/>
    <lineage>
        <taxon>Bacteria</taxon>
        <taxon>Pseudomonadati</taxon>
        <taxon>Bacteroidota</taxon>
        <taxon>Bacteroidia</taxon>
        <taxon>Bacteroidales</taxon>
        <taxon>Tannerellaceae</taxon>
        <taxon>Parabacteroides</taxon>
    </lineage>
</organism>
<sequence length="86" mass="9847">MDTRQAEIVDKIHFAVMAIEASAKEMRISPMEMRRRLEKVGLVRRLLLDCYDVMHTQSLRHVAEDVVEALRNWEAAAPGRTKGGEL</sequence>
<evidence type="ECO:0000313" key="1">
    <source>
        <dbReference type="EMBL" id="MDB9139800.1"/>
    </source>
</evidence>